<accession>A0A7J6MK25</accession>
<comment type="caution">
    <text evidence="1">The sequence shown here is derived from an EMBL/GenBank/DDBJ whole genome shotgun (WGS) entry which is preliminary data.</text>
</comment>
<gene>
    <name evidence="1" type="ORF">FOL47_001223</name>
</gene>
<reference evidence="1 2" key="1">
    <citation type="submission" date="2020-04" db="EMBL/GenBank/DDBJ databases">
        <title>Perkinsus chesapeaki whole genome sequence.</title>
        <authorList>
            <person name="Bogema D.R."/>
        </authorList>
    </citation>
    <scope>NUCLEOTIDE SEQUENCE [LARGE SCALE GENOMIC DNA]</scope>
    <source>
        <strain evidence="1">ATCC PRA-425</strain>
    </source>
</reference>
<name>A0A7J6MK25_PERCH</name>
<dbReference type="EMBL" id="JAAPAO010000128">
    <property type="protein sequence ID" value="KAF4671787.1"/>
    <property type="molecule type" value="Genomic_DNA"/>
</dbReference>
<proteinExistence type="predicted"/>
<protein>
    <submittedName>
        <fullName evidence="1">Uncharacterized protein</fullName>
    </submittedName>
</protein>
<sequence length="168" mass="18102">MRPPPVAQQAAGRLPTQLLAAAVSANGVLDLLKLTQDAACAAKPPAAVPMPRVKSYVSTLDLPQRKLEKLAEVTHTVLLVGLSVCKHFELQSTSSSSSSTNSTEGSQRLVFGMDFGGGTNKVAVRPVGLSDGHGCLVVLDSRKDSRLTTKQIVHELKRLEQWFHLFQF</sequence>
<organism evidence="1 2">
    <name type="scientific">Perkinsus chesapeaki</name>
    <name type="common">Clam parasite</name>
    <name type="synonym">Perkinsus andrewsi</name>
    <dbReference type="NCBI Taxonomy" id="330153"/>
    <lineage>
        <taxon>Eukaryota</taxon>
        <taxon>Sar</taxon>
        <taxon>Alveolata</taxon>
        <taxon>Perkinsozoa</taxon>
        <taxon>Perkinsea</taxon>
        <taxon>Perkinsida</taxon>
        <taxon>Perkinsidae</taxon>
        <taxon>Perkinsus</taxon>
    </lineage>
</organism>
<dbReference type="Proteomes" id="UP000591131">
    <property type="component" value="Unassembled WGS sequence"/>
</dbReference>
<evidence type="ECO:0000313" key="2">
    <source>
        <dbReference type="Proteomes" id="UP000591131"/>
    </source>
</evidence>
<evidence type="ECO:0000313" key="1">
    <source>
        <dbReference type="EMBL" id="KAF4671787.1"/>
    </source>
</evidence>
<keyword evidence="2" id="KW-1185">Reference proteome</keyword>
<dbReference type="AlphaFoldDB" id="A0A7J6MK25"/>